<protein>
    <recommendedName>
        <fullName evidence="6">Carbonic anhydrase</fullName>
    </recommendedName>
</protein>
<sequence length="585" mass="65275">MSRSSLEYPEMKQLLDRNAMWSKKVWEKDSTFFPRHVPGQRPEVMWIGCSDARVPETTIMGRLEEAFLTALASLYSPQDDSLNAVLMIALLNFRVRHIVVAGHTNCVGCLTALNVSRLPPVPPATALQRYVRPVATLARTLATPDGPPTLDLLVEENVVQQVKNLLESEVIKNDWKKRGADGVVIHGWVYHLEDGTIRDLNISVGPPGHVPGKRTPAGSTKIDPLQHLPVSPEKPKADRAVRHVEKEGQLETASQTIHHTKRPHTHRSQSSFPARLTNQPLCIFTYSALLARRFHREASQRRVARRYGDTRRFMGSTKRESEFGHDDGIGEVKEAPGTFNPQREETDGQKPSCSDSERIYTIVTNTILGRYGHEMTWDIKSGMMGKPQRLSTQYLLSHFPDVEREMTLEQYIEESDRMKQELFKKVEPMRGAAALVKGLHEAGIPIALATGSNTQNFVHKTTHLPHIFSLFPATSILTADSPEVKRGKPNPDIFLAAAHSLGRDVGTAEECNETQQEERRKGLVFEDATLGVQAGVAAGMNVVWVPDSELRALNPGETYGATEILEHLEEWKPTSWGLPSLSGFN</sequence>
<gene>
    <name evidence="4" type="ORF">L203_101026</name>
</gene>
<feature type="compositionally biased region" description="Basic residues" evidence="3">
    <location>
        <begin position="258"/>
        <end position="267"/>
    </location>
</feature>
<dbReference type="InterPro" id="IPR036412">
    <property type="entry name" value="HAD-like_sf"/>
</dbReference>
<comment type="cofactor">
    <cofactor evidence="2">
        <name>Zn(2+)</name>
        <dbReference type="ChEBI" id="CHEBI:29105"/>
    </cofactor>
    <text evidence="2">Binds 1 zinc ion per subunit.</text>
</comment>
<feature type="compositionally biased region" description="Basic and acidic residues" evidence="3">
    <location>
        <begin position="318"/>
        <end position="334"/>
    </location>
</feature>
<dbReference type="FunFam" id="1.10.150.240:FF:000001">
    <property type="entry name" value="Haloacid dehalogenase-like hydrolase domain"/>
    <property type="match status" value="1"/>
</dbReference>
<dbReference type="Gene3D" id="3.40.1050.10">
    <property type="entry name" value="Carbonic anhydrase"/>
    <property type="match status" value="1"/>
</dbReference>
<dbReference type="InterPro" id="IPR001765">
    <property type="entry name" value="Carbonic_anhydrase"/>
</dbReference>
<dbReference type="InterPro" id="IPR023214">
    <property type="entry name" value="HAD_sf"/>
</dbReference>
<keyword evidence="5" id="KW-1185">Reference proteome</keyword>
<evidence type="ECO:0008006" key="6">
    <source>
        <dbReference type="Google" id="ProtNLM"/>
    </source>
</evidence>
<evidence type="ECO:0000256" key="1">
    <source>
        <dbReference type="ARBA" id="ARBA00006217"/>
    </source>
</evidence>
<dbReference type="GeneID" id="91085240"/>
<evidence type="ECO:0000256" key="2">
    <source>
        <dbReference type="PIRSR" id="PIRSR601765-1"/>
    </source>
</evidence>
<dbReference type="GO" id="GO:0008270">
    <property type="term" value="F:zinc ion binding"/>
    <property type="evidence" value="ECO:0007669"/>
    <property type="project" value="InterPro"/>
</dbReference>
<dbReference type="SUPFAM" id="SSF56784">
    <property type="entry name" value="HAD-like"/>
    <property type="match status" value="1"/>
</dbReference>
<feature type="binding site" evidence="2">
    <location>
        <position position="103"/>
    </location>
    <ligand>
        <name>Zn(2+)</name>
        <dbReference type="ChEBI" id="CHEBI:29105"/>
    </ligand>
</feature>
<dbReference type="Gene3D" id="3.40.50.1000">
    <property type="entry name" value="HAD superfamily/HAD-like"/>
    <property type="match status" value="1"/>
</dbReference>
<organism evidence="4 5">
    <name type="scientific">Cryptococcus depauperatus CBS 7841</name>
    <dbReference type="NCBI Taxonomy" id="1295531"/>
    <lineage>
        <taxon>Eukaryota</taxon>
        <taxon>Fungi</taxon>
        <taxon>Dikarya</taxon>
        <taxon>Basidiomycota</taxon>
        <taxon>Agaricomycotina</taxon>
        <taxon>Tremellomycetes</taxon>
        <taxon>Tremellales</taxon>
        <taxon>Cryptococcaceae</taxon>
        <taxon>Cryptococcus</taxon>
    </lineage>
</organism>
<dbReference type="Pfam" id="PF00484">
    <property type="entry name" value="Pro_CA"/>
    <property type="match status" value="1"/>
</dbReference>
<feature type="binding site" evidence="2">
    <location>
        <position position="49"/>
    </location>
    <ligand>
        <name>Zn(2+)</name>
        <dbReference type="ChEBI" id="CHEBI:29105"/>
    </ligand>
</feature>
<keyword evidence="2" id="KW-0862">Zinc</keyword>
<feature type="region of interest" description="Disordered" evidence="3">
    <location>
        <begin position="318"/>
        <end position="355"/>
    </location>
</feature>
<dbReference type="EMBL" id="CP143784">
    <property type="protein sequence ID" value="WVN85874.1"/>
    <property type="molecule type" value="Genomic_DNA"/>
</dbReference>
<dbReference type="GO" id="GO:0004089">
    <property type="term" value="F:carbonate dehydratase activity"/>
    <property type="evidence" value="ECO:0007669"/>
    <property type="project" value="InterPro"/>
</dbReference>
<name>A0AAJ8JP73_9TREE</name>
<dbReference type="RefSeq" id="XP_066066574.1">
    <property type="nucleotide sequence ID" value="XM_066210477.1"/>
</dbReference>
<reference evidence="4" key="1">
    <citation type="submission" date="2016-06" db="EMBL/GenBank/DDBJ databases">
        <authorList>
            <person name="Cuomo C."/>
            <person name="Litvintseva A."/>
            <person name="Heitman J."/>
            <person name="Chen Y."/>
            <person name="Sun S."/>
            <person name="Springer D."/>
            <person name="Dromer F."/>
            <person name="Young S."/>
            <person name="Zeng Q."/>
            <person name="Chapman S."/>
            <person name="Gujja S."/>
            <person name="Saif S."/>
            <person name="Birren B."/>
        </authorList>
    </citation>
    <scope>NUCLEOTIDE SEQUENCE</scope>
    <source>
        <strain evidence="4">CBS 7841</strain>
    </source>
</reference>
<dbReference type="Gene3D" id="1.10.150.240">
    <property type="entry name" value="Putative phosphatase, domain 2"/>
    <property type="match status" value="1"/>
</dbReference>
<dbReference type="KEGG" id="cdep:91085240"/>
<feature type="compositionally biased region" description="Basic and acidic residues" evidence="3">
    <location>
        <begin position="233"/>
        <end position="249"/>
    </location>
</feature>
<comment type="similarity">
    <text evidence="1">Belongs to the beta-class carbonic anhydrase family.</text>
</comment>
<evidence type="ECO:0000313" key="4">
    <source>
        <dbReference type="EMBL" id="WVN85874.1"/>
    </source>
</evidence>
<dbReference type="InterPro" id="IPR036874">
    <property type="entry name" value="Carbonic_anhydrase_sf"/>
</dbReference>
<evidence type="ECO:0000313" key="5">
    <source>
        <dbReference type="Proteomes" id="UP000094043"/>
    </source>
</evidence>
<dbReference type="Pfam" id="PF00702">
    <property type="entry name" value="Hydrolase"/>
    <property type="match status" value="1"/>
</dbReference>
<dbReference type="SMART" id="SM00947">
    <property type="entry name" value="Pro_CA"/>
    <property type="match status" value="1"/>
</dbReference>
<feature type="binding site" evidence="2">
    <location>
        <position position="51"/>
    </location>
    <ligand>
        <name>Zn(2+)</name>
        <dbReference type="ChEBI" id="CHEBI:29105"/>
    </ligand>
</feature>
<reference evidence="4" key="3">
    <citation type="submission" date="2024-01" db="EMBL/GenBank/DDBJ databases">
        <authorList>
            <person name="Coelho M.A."/>
            <person name="David-Palma M."/>
            <person name="Shea T."/>
            <person name="Sun S."/>
            <person name="Cuomo C.A."/>
            <person name="Heitman J."/>
        </authorList>
    </citation>
    <scope>NUCLEOTIDE SEQUENCE</scope>
    <source>
        <strain evidence="4">CBS 7841</strain>
    </source>
</reference>
<feature type="binding site" evidence="2">
    <location>
        <position position="106"/>
    </location>
    <ligand>
        <name>Zn(2+)</name>
        <dbReference type="ChEBI" id="CHEBI:29105"/>
    </ligand>
</feature>
<feature type="region of interest" description="Disordered" evidence="3">
    <location>
        <begin position="213"/>
        <end position="273"/>
    </location>
</feature>
<dbReference type="Proteomes" id="UP000094043">
    <property type="component" value="Chromosome 1"/>
</dbReference>
<keyword evidence="2" id="KW-0479">Metal-binding</keyword>
<dbReference type="PANTHER" id="PTHR18901:SF38">
    <property type="entry name" value="PSEUDOURIDINE-5'-PHOSPHATASE"/>
    <property type="match status" value="1"/>
</dbReference>
<dbReference type="AlphaFoldDB" id="A0AAJ8JP73"/>
<proteinExistence type="inferred from homology"/>
<accession>A0AAJ8JP73</accession>
<dbReference type="SUPFAM" id="SSF53056">
    <property type="entry name" value="beta-carbonic anhydrase, cab"/>
    <property type="match status" value="1"/>
</dbReference>
<evidence type="ECO:0000256" key="3">
    <source>
        <dbReference type="SAM" id="MobiDB-lite"/>
    </source>
</evidence>
<dbReference type="PANTHER" id="PTHR18901">
    <property type="entry name" value="2-DEOXYGLUCOSE-6-PHOSPHATE PHOSPHATASE 2"/>
    <property type="match status" value="1"/>
</dbReference>
<dbReference type="InterPro" id="IPR023198">
    <property type="entry name" value="PGP-like_dom2"/>
</dbReference>
<reference evidence="4" key="2">
    <citation type="journal article" date="2022" name="Elife">
        <title>Obligate sexual reproduction of a homothallic fungus closely related to the Cryptococcus pathogenic species complex.</title>
        <authorList>
            <person name="Passer A.R."/>
            <person name="Clancey S.A."/>
            <person name="Shea T."/>
            <person name="David-Palma M."/>
            <person name="Averette A.F."/>
            <person name="Boekhout T."/>
            <person name="Porcel B.M."/>
            <person name="Nowrousian M."/>
            <person name="Cuomo C.A."/>
            <person name="Sun S."/>
            <person name="Heitman J."/>
            <person name="Coelho M.A."/>
        </authorList>
    </citation>
    <scope>NUCLEOTIDE SEQUENCE</scope>
    <source>
        <strain evidence="4">CBS 7841</strain>
    </source>
</reference>
<dbReference type="GO" id="GO:0016791">
    <property type="term" value="F:phosphatase activity"/>
    <property type="evidence" value="ECO:0007669"/>
    <property type="project" value="TreeGrafter"/>
</dbReference>